<keyword evidence="3" id="KW-1185">Reference proteome</keyword>
<organism evidence="1 3">
    <name type="scientific">Mycena metata</name>
    <dbReference type="NCBI Taxonomy" id="1033252"/>
    <lineage>
        <taxon>Eukaryota</taxon>
        <taxon>Fungi</taxon>
        <taxon>Dikarya</taxon>
        <taxon>Basidiomycota</taxon>
        <taxon>Agaricomycotina</taxon>
        <taxon>Agaricomycetes</taxon>
        <taxon>Agaricomycetidae</taxon>
        <taxon>Agaricales</taxon>
        <taxon>Marasmiineae</taxon>
        <taxon>Mycenaceae</taxon>
        <taxon>Mycena</taxon>
    </lineage>
</organism>
<dbReference type="Proteomes" id="UP001215598">
    <property type="component" value="Unassembled WGS sequence"/>
</dbReference>
<evidence type="ECO:0000313" key="3">
    <source>
        <dbReference type="Proteomes" id="UP001215598"/>
    </source>
</evidence>
<name>A0AAD7MGL0_9AGAR</name>
<dbReference type="EMBL" id="JARKIB010000299">
    <property type="protein sequence ID" value="KAJ7715999.1"/>
    <property type="molecule type" value="Genomic_DNA"/>
</dbReference>
<dbReference type="EMBL" id="JARKIB010000135">
    <property type="protein sequence ID" value="KAJ7733958.1"/>
    <property type="molecule type" value="Genomic_DNA"/>
</dbReference>
<sequence length="56" mass="6512">MQGSIIPLTDIHQTCQLFPNFGRAAVDPLWTSDVLDLYQSFFVNNWGSRYAYQSIW</sequence>
<accession>A0AAD7MGL0</accession>
<evidence type="ECO:0000313" key="2">
    <source>
        <dbReference type="EMBL" id="KAJ7733958.1"/>
    </source>
</evidence>
<gene>
    <name evidence="2" type="ORF">B0H16DRAFT_158008</name>
    <name evidence="1" type="ORF">B0H16DRAFT_463138</name>
</gene>
<dbReference type="AlphaFoldDB" id="A0AAD7MGL0"/>
<evidence type="ECO:0000313" key="1">
    <source>
        <dbReference type="EMBL" id="KAJ7715999.1"/>
    </source>
</evidence>
<proteinExistence type="predicted"/>
<comment type="caution">
    <text evidence="1">The sequence shown here is derived from an EMBL/GenBank/DDBJ whole genome shotgun (WGS) entry which is preliminary data.</text>
</comment>
<protein>
    <submittedName>
        <fullName evidence="1">Uncharacterized protein</fullName>
    </submittedName>
</protein>
<reference evidence="1" key="1">
    <citation type="submission" date="2023-03" db="EMBL/GenBank/DDBJ databases">
        <title>Massive genome expansion in bonnet fungi (Mycena s.s.) driven by repeated elements and novel gene families across ecological guilds.</title>
        <authorList>
            <consortium name="Lawrence Berkeley National Laboratory"/>
            <person name="Harder C.B."/>
            <person name="Miyauchi S."/>
            <person name="Viragh M."/>
            <person name="Kuo A."/>
            <person name="Thoen E."/>
            <person name="Andreopoulos B."/>
            <person name="Lu D."/>
            <person name="Skrede I."/>
            <person name="Drula E."/>
            <person name="Henrissat B."/>
            <person name="Morin E."/>
            <person name="Kohler A."/>
            <person name="Barry K."/>
            <person name="LaButti K."/>
            <person name="Morin E."/>
            <person name="Salamov A."/>
            <person name="Lipzen A."/>
            <person name="Mereny Z."/>
            <person name="Hegedus B."/>
            <person name="Baldrian P."/>
            <person name="Stursova M."/>
            <person name="Weitz H."/>
            <person name="Taylor A."/>
            <person name="Grigoriev I.V."/>
            <person name="Nagy L.G."/>
            <person name="Martin F."/>
            <person name="Kauserud H."/>
        </authorList>
    </citation>
    <scope>NUCLEOTIDE SEQUENCE</scope>
    <source>
        <strain evidence="1">CBHHK182m</strain>
    </source>
</reference>